<dbReference type="AlphaFoldDB" id="A0A7X0D3W7"/>
<evidence type="ECO:0000256" key="7">
    <source>
        <dbReference type="ARBA" id="ARBA00022801"/>
    </source>
</evidence>
<name>A0A7X0D3W7_9HYPH</name>
<dbReference type="GO" id="GO:0006020">
    <property type="term" value="P:inositol metabolic process"/>
    <property type="evidence" value="ECO:0007669"/>
    <property type="project" value="TreeGrafter"/>
</dbReference>
<comment type="cofactor">
    <cofactor evidence="2 9 10">
        <name>Mg(2+)</name>
        <dbReference type="ChEBI" id="CHEBI:18420"/>
    </cofactor>
</comment>
<dbReference type="GO" id="GO:0046872">
    <property type="term" value="F:metal ion binding"/>
    <property type="evidence" value="ECO:0007669"/>
    <property type="project" value="UniProtKB-KW"/>
</dbReference>
<organism evidence="11 12">
    <name type="scientific">Rhizobium wenxiniae</name>
    <dbReference type="NCBI Taxonomy" id="1737357"/>
    <lineage>
        <taxon>Bacteria</taxon>
        <taxon>Pseudomonadati</taxon>
        <taxon>Pseudomonadota</taxon>
        <taxon>Alphaproteobacteria</taxon>
        <taxon>Hyphomicrobiales</taxon>
        <taxon>Rhizobiaceae</taxon>
        <taxon>Rhizobium/Agrobacterium group</taxon>
        <taxon>Rhizobium</taxon>
    </lineage>
</organism>
<evidence type="ECO:0000313" key="11">
    <source>
        <dbReference type="EMBL" id="MBB6165911.1"/>
    </source>
</evidence>
<keyword evidence="12" id="KW-1185">Reference proteome</keyword>
<dbReference type="EC" id="3.1.3.25" evidence="4 10"/>
<dbReference type="PANTHER" id="PTHR20854:SF4">
    <property type="entry name" value="INOSITOL-1-MONOPHOSPHATASE-RELATED"/>
    <property type="match status" value="1"/>
</dbReference>
<protein>
    <recommendedName>
        <fullName evidence="5 10">Inositol-1-monophosphatase</fullName>
        <ecNumber evidence="4 10">3.1.3.25</ecNumber>
    </recommendedName>
</protein>
<dbReference type="PRINTS" id="PR00377">
    <property type="entry name" value="IMPHPHTASES"/>
</dbReference>
<dbReference type="SUPFAM" id="SSF56655">
    <property type="entry name" value="Carbohydrate phosphatase"/>
    <property type="match status" value="1"/>
</dbReference>
<evidence type="ECO:0000256" key="6">
    <source>
        <dbReference type="ARBA" id="ARBA00022723"/>
    </source>
</evidence>
<comment type="caution">
    <text evidence="11">The sequence shown here is derived from an EMBL/GenBank/DDBJ whole genome shotgun (WGS) entry which is preliminary data.</text>
</comment>
<dbReference type="PROSITE" id="PS00630">
    <property type="entry name" value="IMP_2"/>
    <property type="match status" value="1"/>
</dbReference>
<dbReference type="Proteomes" id="UP000547879">
    <property type="component" value="Unassembled WGS sequence"/>
</dbReference>
<comment type="similarity">
    <text evidence="3 10">Belongs to the inositol monophosphatase superfamily.</text>
</comment>
<feature type="binding site" evidence="9">
    <location>
        <position position="215"/>
    </location>
    <ligand>
        <name>Mg(2+)</name>
        <dbReference type="ChEBI" id="CHEBI:18420"/>
        <label>1</label>
        <note>catalytic</note>
    </ligand>
</feature>
<feature type="binding site" evidence="9">
    <location>
        <position position="89"/>
    </location>
    <ligand>
        <name>Mg(2+)</name>
        <dbReference type="ChEBI" id="CHEBI:18420"/>
        <label>1</label>
        <note>catalytic</note>
    </ligand>
</feature>
<feature type="binding site" evidence="9">
    <location>
        <position position="91"/>
    </location>
    <ligand>
        <name>Mg(2+)</name>
        <dbReference type="ChEBI" id="CHEBI:18420"/>
        <label>1</label>
        <note>catalytic</note>
    </ligand>
</feature>
<accession>A0A7X0D3W7</accession>
<dbReference type="Gene3D" id="3.40.190.80">
    <property type="match status" value="1"/>
</dbReference>
<dbReference type="PROSITE" id="PS00629">
    <property type="entry name" value="IMP_1"/>
    <property type="match status" value="1"/>
</dbReference>
<dbReference type="PANTHER" id="PTHR20854">
    <property type="entry name" value="INOSITOL MONOPHOSPHATASE"/>
    <property type="match status" value="1"/>
</dbReference>
<proteinExistence type="inferred from homology"/>
<dbReference type="InterPro" id="IPR033942">
    <property type="entry name" value="IMPase"/>
</dbReference>
<dbReference type="GO" id="GO:0007165">
    <property type="term" value="P:signal transduction"/>
    <property type="evidence" value="ECO:0007669"/>
    <property type="project" value="TreeGrafter"/>
</dbReference>
<evidence type="ECO:0000313" key="12">
    <source>
        <dbReference type="Proteomes" id="UP000547879"/>
    </source>
</evidence>
<keyword evidence="7 10" id="KW-0378">Hydrolase</keyword>
<feature type="binding site" evidence="9">
    <location>
        <position position="71"/>
    </location>
    <ligand>
        <name>Mg(2+)</name>
        <dbReference type="ChEBI" id="CHEBI:18420"/>
        <label>1</label>
        <note>catalytic</note>
    </ligand>
</feature>
<dbReference type="InterPro" id="IPR000760">
    <property type="entry name" value="Inositol_monophosphatase-like"/>
</dbReference>
<evidence type="ECO:0000256" key="4">
    <source>
        <dbReference type="ARBA" id="ARBA00013106"/>
    </source>
</evidence>
<dbReference type="RefSeq" id="WP_183997579.1">
    <property type="nucleotide sequence ID" value="NZ_BMHW01000014.1"/>
</dbReference>
<evidence type="ECO:0000256" key="9">
    <source>
        <dbReference type="PIRSR" id="PIRSR600760-2"/>
    </source>
</evidence>
<dbReference type="CDD" id="cd01639">
    <property type="entry name" value="IMPase"/>
    <property type="match status" value="1"/>
</dbReference>
<gene>
    <name evidence="11" type="ORF">HNQ72_005761</name>
</gene>
<feature type="binding site" evidence="9">
    <location>
        <position position="92"/>
    </location>
    <ligand>
        <name>Mg(2+)</name>
        <dbReference type="ChEBI" id="CHEBI:18420"/>
        <label>1</label>
        <note>catalytic</note>
    </ligand>
</feature>
<dbReference type="EMBL" id="JACHEG010000012">
    <property type="protein sequence ID" value="MBB6165911.1"/>
    <property type="molecule type" value="Genomic_DNA"/>
</dbReference>
<dbReference type="GO" id="GO:0008934">
    <property type="term" value="F:inositol monophosphate 1-phosphatase activity"/>
    <property type="evidence" value="ECO:0007669"/>
    <property type="project" value="InterPro"/>
</dbReference>
<evidence type="ECO:0000256" key="2">
    <source>
        <dbReference type="ARBA" id="ARBA00001946"/>
    </source>
</evidence>
<comment type="catalytic activity">
    <reaction evidence="1 10">
        <text>a myo-inositol phosphate + H2O = myo-inositol + phosphate</text>
        <dbReference type="Rhea" id="RHEA:24056"/>
        <dbReference type="ChEBI" id="CHEBI:15377"/>
        <dbReference type="ChEBI" id="CHEBI:17268"/>
        <dbReference type="ChEBI" id="CHEBI:43474"/>
        <dbReference type="ChEBI" id="CHEBI:84139"/>
        <dbReference type="EC" id="3.1.3.25"/>
    </reaction>
</comment>
<sequence length="300" mass="32221">MPMLDIAKISAIAESAARKAGHAVVSEWMASRSDIRSKGGTDIVSAADILSERIISSCILGEFPAHRILSEEDSSSHAYNYSGPLWIIDPIDGTANYVRGHPYFGISVAFAMDGKVLAGCVHAPALDETFRAVRGEGATFNGTRIEPSSPTDLLRSVVSTGFPHDKTSVGSLSQRVDLLLRNCQDIRRSASPVLDICYVGMGRLDAHTESLFPWDVAAAGLVAMEAGAARSHLTSVEGDKPLDLLSDDVLFSAPGIHQQLLSLLRSVQNCVYHLSRAIPPNVASQQFTPLAIRLRRNSAD</sequence>
<evidence type="ECO:0000256" key="5">
    <source>
        <dbReference type="ARBA" id="ARBA00019784"/>
    </source>
</evidence>
<dbReference type="InterPro" id="IPR020550">
    <property type="entry name" value="Inositol_monophosphatase_CS"/>
</dbReference>
<evidence type="ECO:0000256" key="3">
    <source>
        <dbReference type="ARBA" id="ARBA00009759"/>
    </source>
</evidence>
<evidence type="ECO:0000256" key="1">
    <source>
        <dbReference type="ARBA" id="ARBA00001033"/>
    </source>
</evidence>
<dbReference type="InterPro" id="IPR020583">
    <property type="entry name" value="Inositol_monoP_metal-BS"/>
</dbReference>
<keyword evidence="6 9" id="KW-0479">Metal-binding</keyword>
<dbReference type="Gene3D" id="3.30.540.10">
    <property type="entry name" value="Fructose-1,6-Bisphosphatase, subunit A, domain 1"/>
    <property type="match status" value="1"/>
</dbReference>
<evidence type="ECO:0000256" key="10">
    <source>
        <dbReference type="RuleBase" id="RU364068"/>
    </source>
</evidence>
<keyword evidence="8 9" id="KW-0460">Magnesium</keyword>
<dbReference type="FunFam" id="3.30.540.10:FF:000003">
    <property type="entry name" value="Inositol-1-monophosphatase"/>
    <property type="match status" value="1"/>
</dbReference>
<dbReference type="Pfam" id="PF00459">
    <property type="entry name" value="Inositol_P"/>
    <property type="match status" value="1"/>
</dbReference>
<reference evidence="11 12" key="1">
    <citation type="submission" date="2020-08" db="EMBL/GenBank/DDBJ databases">
        <title>Genomic Encyclopedia of Type Strains, Phase IV (KMG-IV): sequencing the most valuable type-strain genomes for metagenomic binning, comparative biology and taxonomic classification.</title>
        <authorList>
            <person name="Goeker M."/>
        </authorList>
    </citation>
    <scope>NUCLEOTIDE SEQUENCE [LARGE SCALE GENOMIC DNA]</scope>
    <source>
        <strain evidence="11 12">DSM 100734</strain>
    </source>
</reference>
<dbReference type="GO" id="GO:0046854">
    <property type="term" value="P:phosphatidylinositol phosphate biosynthetic process"/>
    <property type="evidence" value="ECO:0007669"/>
    <property type="project" value="InterPro"/>
</dbReference>
<evidence type="ECO:0000256" key="8">
    <source>
        <dbReference type="ARBA" id="ARBA00022842"/>
    </source>
</evidence>